<dbReference type="EMBL" id="QRUP01000001">
    <property type="protein sequence ID" value="RGR76875.1"/>
    <property type="molecule type" value="Genomic_DNA"/>
</dbReference>
<reference evidence="2 3" key="1">
    <citation type="submission" date="2018-08" db="EMBL/GenBank/DDBJ databases">
        <title>A genome reference for cultivated species of the human gut microbiota.</title>
        <authorList>
            <person name="Zou Y."/>
            <person name="Xue W."/>
            <person name="Luo G."/>
        </authorList>
    </citation>
    <scope>NUCLEOTIDE SEQUENCE [LARGE SCALE GENOMIC DNA]</scope>
    <source>
        <strain evidence="2 3">AF24-29</strain>
    </source>
</reference>
<evidence type="ECO:0000313" key="2">
    <source>
        <dbReference type="EMBL" id="RGR76875.1"/>
    </source>
</evidence>
<dbReference type="GeneID" id="83013961"/>
<keyword evidence="3" id="KW-1185">Reference proteome</keyword>
<protein>
    <recommendedName>
        <fullName evidence="1">YqbQ/XkdQ domain-containing protein</fullName>
    </recommendedName>
</protein>
<dbReference type="InterPro" id="IPR056937">
    <property type="entry name" value="YqbQ/XkdQ"/>
</dbReference>
<evidence type="ECO:0000259" key="1">
    <source>
        <dbReference type="Pfam" id="PF24032"/>
    </source>
</evidence>
<evidence type="ECO:0000313" key="3">
    <source>
        <dbReference type="Proteomes" id="UP000284178"/>
    </source>
</evidence>
<proteinExistence type="predicted"/>
<comment type="caution">
    <text evidence="2">The sequence shown here is derived from an EMBL/GenBank/DDBJ whole genome shotgun (WGS) entry which is preliminary data.</text>
</comment>
<dbReference type="AlphaFoldDB" id="A0A412G6F8"/>
<feature type="domain" description="YqbQ/XkdQ" evidence="1">
    <location>
        <begin position="20"/>
        <end position="307"/>
    </location>
</feature>
<gene>
    <name evidence="2" type="ORF">DWY25_00860</name>
</gene>
<sequence>MSLLIESGGVKDIENIAGNVTLTSCWKNGASKLEFTILPDLAPSNGSYLTFSPGADMFAGRVFAHRRTQDRRIQVTAYDQLRYLKAKDTVMRKQMSLTQFVEVIAANLQLRVAGLANSVIPLDDYLFDNQTYLDMAYQSISDNLMANGYYYCLYDRFGALALTDLLDMRLPLIVGEQSLGFKYEYEVSIDSDTYNQVKLAYDNKKTGKRDIYIARDGNNIGKWGVLQHFEKVTSGSDAQLIDKANMLLKLKNRETVTLTMSALGDVRVRGGSGVRVILNDCGIDLWAIVDKAVHKWSNGIHTMDLTLVIDGSL</sequence>
<dbReference type="Proteomes" id="UP000284178">
    <property type="component" value="Unassembled WGS sequence"/>
</dbReference>
<name>A0A412G6F8_9FIRM</name>
<organism evidence="2 3">
    <name type="scientific">Holdemania filiformis</name>
    <dbReference type="NCBI Taxonomy" id="61171"/>
    <lineage>
        <taxon>Bacteria</taxon>
        <taxon>Bacillati</taxon>
        <taxon>Bacillota</taxon>
        <taxon>Erysipelotrichia</taxon>
        <taxon>Erysipelotrichales</taxon>
        <taxon>Erysipelotrichaceae</taxon>
        <taxon>Holdemania</taxon>
    </lineage>
</organism>
<dbReference type="Pfam" id="PF24032">
    <property type="entry name" value="YQBQ"/>
    <property type="match status" value="1"/>
</dbReference>
<accession>A0A412G6F8</accession>
<dbReference type="RefSeq" id="WP_117892497.1">
    <property type="nucleotide sequence ID" value="NZ_CABJCV010000001.1"/>
</dbReference>